<evidence type="ECO:0008006" key="5">
    <source>
        <dbReference type="Google" id="ProtNLM"/>
    </source>
</evidence>
<feature type="transmembrane region" description="Helical" evidence="2">
    <location>
        <begin position="681"/>
        <end position="700"/>
    </location>
</feature>
<keyword evidence="2" id="KW-0812">Transmembrane</keyword>
<evidence type="ECO:0000256" key="1">
    <source>
        <dbReference type="SAM" id="MobiDB-lite"/>
    </source>
</evidence>
<dbReference type="AlphaFoldDB" id="A0A556RCV0"/>
<protein>
    <recommendedName>
        <fullName evidence="5">Glycosyltransferase</fullName>
    </recommendedName>
</protein>
<feature type="transmembrane region" description="Helical" evidence="2">
    <location>
        <begin position="712"/>
        <end position="734"/>
    </location>
</feature>
<evidence type="ECO:0000313" key="3">
    <source>
        <dbReference type="EMBL" id="TSJ86716.1"/>
    </source>
</evidence>
<comment type="caution">
    <text evidence="3">The sequence shown here is derived from an EMBL/GenBank/DDBJ whole genome shotgun (WGS) entry which is preliminary data.</text>
</comment>
<reference evidence="3 4" key="1">
    <citation type="submission" date="2019-07" db="EMBL/GenBank/DDBJ databases">
        <title>Bifidobacterium asteroides genomes.</title>
        <authorList>
            <person name="Zheng H."/>
        </authorList>
    </citation>
    <scope>NUCLEOTIDE SEQUENCE [LARGE SCALE GENOMIC DNA]</scope>
    <source>
        <strain evidence="3 4">W8111</strain>
    </source>
</reference>
<organism evidence="3 4">
    <name type="scientific">Bifidobacterium asteroides</name>
    <dbReference type="NCBI Taxonomy" id="1684"/>
    <lineage>
        <taxon>Bacteria</taxon>
        <taxon>Bacillati</taxon>
        <taxon>Actinomycetota</taxon>
        <taxon>Actinomycetes</taxon>
        <taxon>Bifidobacteriales</taxon>
        <taxon>Bifidobacteriaceae</taxon>
        <taxon>Bifidobacterium</taxon>
    </lineage>
</organism>
<evidence type="ECO:0000256" key="2">
    <source>
        <dbReference type="SAM" id="Phobius"/>
    </source>
</evidence>
<feature type="transmembrane region" description="Helical" evidence="2">
    <location>
        <begin position="416"/>
        <end position="435"/>
    </location>
</feature>
<feature type="transmembrane region" description="Helical" evidence="2">
    <location>
        <begin position="359"/>
        <end position="380"/>
    </location>
</feature>
<gene>
    <name evidence="3" type="ORF">FPK29_03375</name>
</gene>
<keyword evidence="2" id="KW-0472">Membrane</keyword>
<feature type="region of interest" description="Disordered" evidence="1">
    <location>
        <begin position="54"/>
        <end position="74"/>
    </location>
</feature>
<feature type="transmembrane region" description="Helical" evidence="2">
    <location>
        <begin position="386"/>
        <end position="409"/>
    </location>
</feature>
<feature type="transmembrane region" description="Helical" evidence="2">
    <location>
        <begin position="20"/>
        <end position="40"/>
    </location>
</feature>
<dbReference type="Proteomes" id="UP000317536">
    <property type="component" value="Unassembled WGS sequence"/>
</dbReference>
<feature type="transmembrane region" description="Helical" evidence="2">
    <location>
        <begin position="324"/>
        <end position="347"/>
    </location>
</feature>
<feature type="transmembrane region" description="Helical" evidence="2">
    <location>
        <begin position="649"/>
        <end position="669"/>
    </location>
</feature>
<feature type="transmembrane region" description="Helical" evidence="2">
    <location>
        <begin position="473"/>
        <end position="498"/>
    </location>
</feature>
<sequence length="752" mass="82465">MMTLPALRRPTPVRGAAIRLLLALFVVLTLELGVFNLAHWQSLAGSSSNFPTRTAGDIASQSHQLGPGLSPLPGGGLKVTDPAGAWMDVPVADGRASFLQAQLAEGIKGSPLSQIHVRLDLHLAGDKGWTQGTRGLICPGQARSHYLRIRGNPNGGRIQAMRLWIQEPVGSQLELTGMTPAEVVPLDLSPARILMLACLAALILAYLPGSILWRTRLDTGSVSQRLALALILAPLAVWSCWSIQYDLSTFTPVAYHHPQAYVYDFNQYDHVAQALLHGRPWLDLGQAPGLSKAANPFDIATRNALLAQDQQPIFWDYVYHNGHWYSYFGVLPVLLLFLPYRAVTSLAHPGGYALPTSSAAALLVTAATIMTALATIRLLARWFPRVSLAVVGMALITMLEGSGMVYLWCRRNFYTIPFDASILAVMTGLWLWMGARRVHRQPADPSKHSDRGSTRMWTVEDWDQPWQLSRPRLFLGSLSIAATLGCRPTFLAAGLLALPLFAKEIRAVINTLFARRSHPADLSRKRALSLLVCGLLPVILVAAPLLWYNRWRFGSQLDFGNRYQMTVLDLTNYHPGTQGLLQIFGYYLLQPLTTLPVFPYLQFSPAPMRVWHFTEPGLGGLLVTTPVLVLALVLIVLPRVRKELQRRGWMPALILALALAALVMAADSYVGGFSVRYTIDFAWLICLAAVVIMAAASSAYEGGRFRAGAAVMSLLTLTCLAGLVLTLINAMVLLEHFDPSQAMNVAVWFLAP</sequence>
<feature type="transmembrane region" description="Helical" evidence="2">
    <location>
        <begin position="193"/>
        <end position="213"/>
    </location>
</feature>
<keyword evidence="2" id="KW-1133">Transmembrane helix</keyword>
<proteinExistence type="predicted"/>
<feature type="transmembrane region" description="Helical" evidence="2">
    <location>
        <begin position="225"/>
        <end position="244"/>
    </location>
</feature>
<name>A0A556RCV0_9BIFI</name>
<feature type="transmembrane region" description="Helical" evidence="2">
    <location>
        <begin position="527"/>
        <end position="548"/>
    </location>
</feature>
<feature type="transmembrane region" description="Helical" evidence="2">
    <location>
        <begin position="617"/>
        <end position="637"/>
    </location>
</feature>
<accession>A0A556RCV0</accession>
<evidence type="ECO:0000313" key="4">
    <source>
        <dbReference type="Proteomes" id="UP000317536"/>
    </source>
</evidence>
<dbReference type="EMBL" id="VMHJ01000001">
    <property type="protein sequence ID" value="TSJ86716.1"/>
    <property type="molecule type" value="Genomic_DNA"/>
</dbReference>